<proteinExistence type="inferred from homology"/>
<dbReference type="InterPro" id="IPR011057">
    <property type="entry name" value="Mss4-like_sf"/>
</dbReference>
<evidence type="ECO:0000256" key="3">
    <source>
        <dbReference type="ARBA" id="ARBA00022833"/>
    </source>
</evidence>
<comment type="similarity">
    <text evidence="1">Belongs to the Gfa family.</text>
</comment>
<evidence type="ECO:0000256" key="2">
    <source>
        <dbReference type="ARBA" id="ARBA00022723"/>
    </source>
</evidence>
<organism evidence="6 7">
    <name type="scientific">Ramlibacter tataouinensis</name>
    <dbReference type="NCBI Taxonomy" id="94132"/>
    <lineage>
        <taxon>Bacteria</taxon>
        <taxon>Pseudomonadati</taxon>
        <taxon>Pseudomonadota</taxon>
        <taxon>Betaproteobacteria</taxon>
        <taxon>Burkholderiales</taxon>
        <taxon>Comamonadaceae</taxon>
        <taxon>Ramlibacter</taxon>
    </lineage>
</organism>
<dbReference type="Gene3D" id="3.90.1590.10">
    <property type="entry name" value="glutathione-dependent formaldehyde- activating enzyme (gfa)"/>
    <property type="match status" value="1"/>
</dbReference>
<dbReference type="Proteomes" id="UP000070433">
    <property type="component" value="Chromosome"/>
</dbReference>
<dbReference type="GO" id="GO:0016846">
    <property type="term" value="F:carbon-sulfur lyase activity"/>
    <property type="evidence" value="ECO:0007669"/>
    <property type="project" value="InterPro"/>
</dbReference>
<feature type="domain" description="CENP-V/GFA" evidence="5">
    <location>
        <begin position="6"/>
        <end position="116"/>
    </location>
</feature>
<name>A0A127JZU4_9BURK</name>
<dbReference type="RefSeq" id="WP_061503858.1">
    <property type="nucleotide sequence ID" value="NZ_CP010951.1"/>
</dbReference>
<keyword evidence="3" id="KW-0862">Zinc</keyword>
<gene>
    <name evidence="6" type="ORF">UC35_15220</name>
</gene>
<accession>A0A127JZU4</accession>
<dbReference type="EMBL" id="CP010951">
    <property type="protein sequence ID" value="AMO25477.1"/>
    <property type="molecule type" value="Genomic_DNA"/>
</dbReference>
<evidence type="ECO:0000256" key="1">
    <source>
        <dbReference type="ARBA" id="ARBA00005495"/>
    </source>
</evidence>
<dbReference type="AlphaFoldDB" id="A0A127JZU4"/>
<dbReference type="SUPFAM" id="SSF51316">
    <property type="entry name" value="Mss4-like"/>
    <property type="match status" value="1"/>
</dbReference>
<dbReference type="PANTHER" id="PTHR33337:SF40">
    <property type="entry name" value="CENP-V_GFA DOMAIN-CONTAINING PROTEIN-RELATED"/>
    <property type="match status" value="1"/>
</dbReference>
<sequence>MKPTSTIGSCLCGAVRVEARLPSKWVAHCHCTYCRRAHGAPFVTWAGFPAENVTIDDPKSLLHWYESSQGAKRGSCANCGSPMLFASDRWPGEMHVARALLDDSLDKQPAAHVFYETHVSWLEVKDDLPKKNSVS</sequence>
<keyword evidence="4" id="KW-0456">Lyase</keyword>
<dbReference type="Pfam" id="PF04828">
    <property type="entry name" value="GFA"/>
    <property type="match status" value="1"/>
</dbReference>
<reference evidence="6 7" key="1">
    <citation type="journal article" date="2014" name="Int. J. Syst. Evol. Microbiol.">
        <title>Ramlibacter solisilvae sp. nov., isolated from forest soil, and emended description of the genus Ramlibacter.</title>
        <authorList>
            <person name="Lee H.J."/>
            <person name="Lee S.H."/>
            <person name="Lee S.S."/>
            <person name="Lee J.S."/>
            <person name="Kim Y."/>
            <person name="Kim S.C."/>
            <person name="Jeon C.O."/>
        </authorList>
    </citation>
    <scope>NUCLEOTIDE SEQUENCE [LARGE SCALE GENOMIC DNA]</scope>
    <source>
        <strain evidence="6 7">5-10</strain>
    </source>
</reference>
<dbReference type="PANTHER" id="PTHR33337">
    <property type="entry name" value="GFA DOMAIN-CONTAINING PROTEIN"/>
    <property type="match status" value="1"/>
</dbReference>
<dbReference type="InterPro" id="IPR006913">
    <property type="entry name" value="CENP-V/GFA"/>
</dbReference>
<keyword evidence="2" id="KW-0479">Metal-binding</keyword>
<evidence type="ECO:0000259" key="5">
    <source>
        <dbReference type="PROSITE" id="PS51891"/>
    </source>
</evidence>
<evidence type="ECO:0000313" key="7">
    <source>
        <dbReference type="Proteomes" id="UP000070433"/>
    </source>
</evidence>
<dbReference type="OrthoDB" id="327703at2"/>
<evidence type="ECO:0000256" key="4">
    <source>
        <dbReference type="ARBA" id="ARBA00023239"/>
    </source>
</evidence>
<protein>
    <recommendedName>
        <fullName evidence="5">CENP-V/GFA domain-containing protein</fullName>
    </recommendedName>
</protein>
<dbReference type="PROSITE" id="PS51891">
    <property type="entry name" value="CENP_V_GFA"/>
    <property type="match status" value="1"/>
</dbReference>
<evidence type="ECO:0000313" key="6">
    <source>
        <dbReference type="EMBL" id="AMO25477.1"/>
    </source>
</evidence>
<dbReference type="GO" id="GO:0046872">
    <property type="term" value="F:metal ion binding"/>
    <property type="evidence" value="ECO:0007669"/>
    <property type="project" value="UniProtKB-KW"/>
</dbReference>
<keyword evidence="7" id="KW-1185">Reference proteome</keyword>